<evidence type="ECO:0000256" key="3">
    <source>
        <dbReference type="ARBA" id="ARBA00011245"/>
    </source>
</evidence>
<dbReference type="InterPro" id="IPR035937">
    <property type="entry name" value="FPG_N"/>
</dbReference>
<dbReference type="NCBIfam" id="NF002211">
    <property type="entry name" value="PRK01103.1"/>
    <property type="match status" value="1"/>
</dbReference>
<comment type="cofactor">
    <cofactor evidence="15">
        <name>Zn(2+)</name>
        <dbReference type="ChEBI" id="CHEBI:29105"/>
    </cofactor>
    <text evidence="15">Binds 1 zinc ion per subunit.</text>
</comment>
<protein>
    <recommendedName>
        <fullName evidence="15">Formamidopyrimidine-DNA glycosylase</fullName>
        <shortName evidence="15">Fapy-DNA glycosylase</shortName>
        <ecNumber evidence="15">3.2.2.23</ecNumber>
    </recommendedName>
    <alternativeName>
        <fullName evidence="15">DNA-(apurinic or apyrimidinic site) lyase MutM</fullName>
        <shortName evidence="15">AP lyase MutM</shortName>
        <ecNumber evidence="15">4.2.99.18</ecNumber>
    </alternativeName>
</protein>
<dbReference type="Gene3D" id="3.20.190.10">
    <property type="entry name" value="MutM-like, N-terminal"/>
    <property type="match status" value="1"/>
</dbReference>
<accession>A0A931BSX5</accession>
<evidence type="ECO:0000256" key="1">
    <source>
        <dbReference type="ARBA" id="ARBA00001668"/>
    </source>
</evidence>
<keyword evidence="4 15" id="KW-0479">Metal-binding</keyword>
<organism evidence="18 19">
    <name type="scientific">Microvirga alba</name>
    <dbReference type="NCBI Taxonomy" id="2791025"/>
    <lineage>
        <taxon>Bacteria</taxon>
        <taxon>Pseudomonadati</taxon>
        <taxon>Pseudomonadota</taxon>
        <taxon>Alphaproteobacteria</taxon>
        <taxon>Hyphomicrobiales</taxon>
        <taxon>Methylobacteriaceae</taxon>
        <taxon>Microvirga</taxon>
    </lineage>
</organism>
<evidence type="ECO:0000256" key="8">
    <source>
        <dbReference type="ARBA" id="ARBA00022833"/>
    </source>
</evidence>
<dbReference type="GO" id="GO:0140078">
    <property type="term" value="F:class I DNA-(apurinic or apyrimidinic site) endonuclease activity"/>
    <property type="evidence" value="ECO:0007669"/>
    <property type="project" value="UniProtKB-EC"/>
</dbReference>
<evidence type="ECO:0000256" key="9">
    <source>
        <dbReference type="ARBA" id="ARBA00023125"/>
    </source>
</evidence>
<dbReference type="GO" id="GO:0003684">
    <property type="term" value="F:damaged DNA binding"/>
    <property type="evidence" value="ECO:0007669"/>
    <property type="project" value="InterPro"/>
</dbReference>
<evidence type="ECO:0000256" key="6">
    <source>
        <dbReference type="ARBA" id="ARBA00022771"/>
    </source>
</evidence>
<dbReference type="NCBIfam" id="TIGR00577">
    <property type="entry name" value="fpg"/>
    <property type="match status" value="1"/>
</dbReference>
<comment type="function">
    <text evidence="15">Involved in base excision repair of DNA damaged by oxidation or by mutagenic agents. Acts as DNA glycosylase that recognizes and removes damaged bases. Has a preference for oxidized purines, such as 7,8-dihydro-8-oxoguanine (8-oxoG). Has AP (apurinic/apyrimidinic) lyase activity and introduces nicks in the DNA strand. Cleaves the DNA backbone by beta-delta elimination to generate a single-strand break at the site of the removed base with both 3'- and 5'-phosphates.</text>
</comment>
<evidence type="ECO:0000256" key="4">
    <source>
        <dbReference type="ARBA" id="ARBA00022723"/>
    </source>
</evidence>
<evidence type="ECO:0000256" key="14">
    <source>
        <dbReference type="ARBA" id="ARBA00044632"/>
    </source>
</evidence>
<evidence type="ECO:0000256" key="15">
    <source>
        <dbReference type="HAMAP-Rule" id="MF_00103"/>
    </source>
</evidence>
<keyword evidence="9 15" id="KW-0238">DNA-binding</keyword>
<dbReference type="InterPro" id="IPR010663">
    <property type="entry name" value="Znf_FPG/IleRS"/>
</dbReference>
<dbReference type="InterPro" id="IPR010979">
    <property type="entry name" value="Ribosomal_uS13-like_H2TH"/>
</dbReference>
<keyword evidence="10 15" id="KW-0234">DNA repair</keyword>
<dbReference type="InterPro" id="IPR012319">
    <property type="entry name" value="FPG_cat"/>
</dbReference>
<evidence type="ECO:0000256" key="11">
    <source>
        <dbReference type="ARBA" id="ARBA00023239"/>
    </source>
</evidence>
<dbReference type="AlphaFoldDB" id="A0A931BSX5"/>
<dbReference type="SUPFAM" id="SSF46946">
    <property type="entry name" value="S13-like H2TH domain"/>
    <property type="match status" value="1"/>
</dbReference>
<evidence type="ECO:0000313" key="18">
    <source>
        <dbReference type="EMBL" id="MBF9233215.1"/>
    </source>
</evidence>
<keyword evidence="19" id="KW-1185">Reference proteome</keyword>
<dbReference type="FunFam" id="1.10.8.50:FF:000003">
    <property type="entry name" value="Formamidopyrimidine-DNA glycosylase"/>
    <property type="match status" value="1"/>
</dbReference>
<evidence type="ECO:0000313" key="19">
    <source>
        <dbReference type="Proteomes" id="UP000599312"/>
    </source>
</evidence>
<dbReference type="Proteomes" id="UP000599312">
    <property type="component" value="Unassembled WGS sequence"/>
</dbReference>
<dbReference type="InterPro" id="IPR015886">
    <property type="entry name" value="H2TH_FPG"/>
</dbReference>
<dbReference type="EC" id="3.2.2.23" evidence="15"/>
<feature type="active site" description="Proton donor; for beta-elimination activity" evidence="15">
    <location>
        <position position="58"/>
    </location>
</feature>
<dbReference type="CDD" id="cd20335">
    <property type="entry name" value="BRcat_RBR"/>
    <property type="match status" value="1"/>
</dbReference>
<feature type="domain" description="FPG-type" evidence="16">
    <location>
        <begin position="257"/>
        <end position="293"/>
    </location>
</feature>
<dbReference type="GO" id="GO:0034039">
    <property type="term" value="F:8-oxo-7,8-dihydroguanine DNA N-glycosylase activity"/>
    <property type="evidence" value="ECO:0007669"/>
    <property type="project" value="TreeGrafter"/>
</dbReference>
<dbReference type="InterPro" id="IPR015887">
    <property type="entry name" value="DNA_glyclase_Znf_dom_DNA_BS"/>
</dbReference>
<sequence>MPELPEVETVRRGLAPAMVGARFTKVAQRRPDLRFPFPDRFAKRLEGQEVTALSRRAKYLLADLSSGEVLVMHLGMSGRFLVTRDGSTREPGSFYQTSGGESPHDHVVFTLSNGAVVTYNDTRRFGFMDLVPRPEIATCRHFANMGIEPLGNELSGDTIARLFMGKRTPLKAALLDQRLIAGLGNIYVCEALFRTGLHPEAPAGSLASKKGLPTKKAHHLAEIIRDVLNEAVEAGGSTLRDHAKVDGTLGYFQHRFRVYDREGEPCVTPGCSGIVTRLVQSGRSTFYCPKCQK</sequence>
<dbReference type="EMBL" id="JADQDO010000002">
    <property type="protein sequence ID" value="MBF9233215.1"/>
    <property type="molecule type" value="Genomic_DNA"/>
</dbReference>
<dbReference type="PROSITE" id="PS51068">
    <property type="entry name" value="FPG_CAT"/>
    <property type="match status" value="1"/>
</dbReference>
<dbReference type="InterPro" id="IPR020629">
    <property type="entry name" value="FPG_Glyclase"/>
</dbReference>
<dbReference type="PROSITE" id="PS51066">
    <property type="entry name" value="ZF_FPG_2"/>
    <property type="match status" value="1"/>
</dbReference>
<evidence type="ECO:0000256" key="2">
    <source>
        <dbReference type="ARBA" id="ARBA00009409"/>
    </source>
</evidence>
<evidence type="ECO:0000256" key="5">
    <source>
        <dbReference type="ARBA" id="ARBA00022763"/>
    </source>
</evidence>
<comment type="caution">
    <text evidence="18">The sequence shown here is derived from an EMBL/GenBank/DDBJ whole genome shotgun (WGS) entry which is preliminary data.</text>
</comment>
<keyword evidence="8 15" id="KW-0862">Zinc</keyword>
<comment type="similarity">
    <text evidence="2 15">Belongs to the FPG family.</text>
</comment>
<dbReference type="SUPFAM" id="SSF57716">
    <property type="entry name" value="Glucocorticoid receptor-like (DNA-binding domain)"/>
    <property type="match status" value="1"/>
</dbReference>
<dbReference type="Gene3D" id="1.10.8.50">
    <property type="match status" value="1"/>
</dbReference>
<comment type="catalytic activity">
    <reaction evidence="14 15">
        <text>2'-deoxyribonucleotide-(2'-deoxyribose 5'-phosphate)-2'-deoxyribonucleotide-DNA = a 3'-end 2'-deoxyribonucleotide-(2,3-dehydro-2,3-deoxyribose 5'-phosphate)-DNA + a 5'-end 5'-phospho-2'-deoxyribonucleoside-DNA + H(+)</text>
        <dbReference type="Rhea" id="RHEA:66592"/>
        <dbReference type="Rhea" id="RHEA-COMP:13180"/>
        <dbReference type="Rhea" id="RHEA-COMP:16897"/>
        <dbReference type="Rhea" id="RHEA-COMP:17067"/>
        <dbReference type="ChEBI" id="CHEBI:15378"/>
        <dbReference type="ChEBI" id="CHEBI:136412"/>
        <dbReference type="ChEBI" id="CHEBI:157695"/>
        <dbReference type="ChEBI" id="CHEBI:167181"/>
        <dbReference type="EC" id="4.2.99.18"/>
    </reaction>
</comment>
<dbReference type="Pfam" id="PF06831">
    <property type="entry name" value="H2TH"/>
    <property type="match status" value="1"/>
</dbReference>
<comment type="subunit">
    <text evidence="3 15">Monomer.</text>
</comment>
<feature type="binding site" evidence="15">
    <location>
        <position position="166"/>
    </location>
    <ligand>
        <name>DNA</name>
        <dbReference type="ChEBI" id="CHEBI:16991"/>
    </ligand>
</feature>
<dbReference type="Pfam" id="PF06827">
    <property type="entry name" value="zf-FPG_IleRS"/>
    <property type="match status" value="1"/>
</dbReference>
<dbReference type="SMART" id="SM01232">
    <property type="entry name" value="H2TH"/>
    <property type="match status" value="1"/>
</dbReference>
<name>A0A931BSX5_9HYPH</name>
<dbReference type="GO" id="GO:0006284">
    <property type="term" value="P:base-excision repair"/>
    <property type="evidence" value="ECO:0007669"/>
    <property type="project" value="InterPro"/>
</dbReference>
<evidence type="ECO:0000259" key="16">
    <source>
        <dbReference type="PROSITE" id="PS51066"/>
    </source>
</evidence>
<feature type="active site" description="Proton donor" evidence="15">
    <location>
        <position position="3"/>
    </location>
</feature>
<dbReference type="EC" id="4.2.99.18" evidence="15"/>
<keyword evidence="12 15" id="KW-0511">Multifunctional enzyme</keyword>
<evidence type="ECO:0000259" key="17">
    <source>
        <dbReference type="PROSITE" id="PS51068"/>
    </source>
</evidence>
<dbReference type="Pfam" id="PF01149">
    <property type="entry name" value="Fapy_DNA_glyco"/>
    <property type="match status" value="1"/>
</dbReference>
<gene>
    <name evidence="15 18" type="primary">mutM</name>
    <name evidence="15" type="synonym">fpg</name>
    <name evidence="18" type="ORF">I2H38_07445</name>
</gene>
<reference evidence="18" key="1">
    <citation type="submission" date="2020-11" db="EMBL/GenBank/DDBJ databases">
        <authorList>
            <person name="Kim M.K."/>
        </authorList>
    </citation>
    <scope>NUCLEOTIDE SEQUENCE</scope>
    <source>
        <strain evidence="18">BT350</strain>
    </source>
</reference>
<feature type="domain" description="Formamidopyrimidine-DNA glycosylase catalytic" evidence="17">
    <location>
        <begin position="2"/>
        <end position="126"/>
    </location>
</feature>
<dbReference type="RefSeq" id="WP_196271177.1">
    <property type="nucleotide sequence ID" value="NZ_JADQDO010000002.1"/>
</dbReference>
<dbReference type="InterPro" id="IPR000214">
    <property type="entry name" value="Znf_DNA_glyclase/AP_lyase"/>
</dbReference>
<evidence type="ECO:0000256" key="13">
    <source>
        <dbReference type="ARBA" id="ARBA00023295"/>
    </source>
</evidence>
<proteinExistence type="inferred from homology"/>
<evidence type="ECO:0000256" key="12">
    <source>
        <dbReference type="ARBA" id="ARBA00023268"/>
    </source>
</evidence>
<dbReference type="SMART" id="SM00898">
    <property type="entry name" value="Fapy_DNA_glyco"/>
    <property type="match status" value="1"/>
</dbReference>
<feature type="binding site" evidence="15">
    <location>
        <position position="123"/>
    </location>
    <ligand>
        <name>DNA</name>
        <dbReference type="ChEBI" id="CHEBI:16991"/>
    </ligand>
</feature>
<dbReference type="SUPFAM" id="SSF81624">
    <property type="entry name" value="N-terminal domain of MutM-like DNA repair proteins"/>
    <property type="match status" value="1"/>
</dbReference>
<dbReference type="PANTHER" id="PTHR22993:SF9">
    <property type="entry name" value="FORMAMIDOPYRIMIDINE-DNA GLYCOSYLASE"/>
    <property type="match status" value="1"/>
</dbReference>
<evidence type="ECO:0000256" key="10">
    <source>
        <dbReference type="ARBA" id="ARBA00023204"/>
    </source>
</evidence>
<keyword evidence="6 15" id="KW-0863">Zinc-finger</keyword>
<dbReference type="GO" id="GO:0008270">
    <property type="term" value="F:zinc ion binding"/>
    <property type="evidence" value="ECO:0007669"/>
    <property type="project" value="UniProtKB-UniRule"/>
</dbReference>
<dbReference type="HAMAP" id="MF_00103">
    <property type="entry name" value="Fapy_DNA_glycosyl"/>
    <property type="match status" value="1"/>
</dbReference>
<feature type="active site" description="Proton donor; for delta-elimination activity" evidence="15">
    <location>
        <position position="283"/>
    </location>
</feature>
<feature type="binding site" evidence="15">
    <location>
        <position position="104"/>
    </location>
    <ligand>
        <name>DNA</name>
        <dbReference type="ChEBI" id="CHEBI:16991"/>
    </ligand>
</feature>
<dbReference type="CDD" id="cd08966">
    <property type="entry name" value="EcFpg-like_N"/>
    <property type="match status" value="1"/>
</dbReference>
<evidence type="ECO:0000256" key="7">
    <source>
        <dbReference type="ARBA" id="ARBA00022801"/>
    </source>
</evidence>
<dbReference type="PROSITE" id="PS01242">
    <property type="entry name" value="ZF_FPG_1"/>
    <property type="match status" value="1"/>
</dbReference>
<keyword evidence="13 15" id="KW-0326">Glycosidase</keyword>
<comment type="catalytic activity">
    <reaction evidence="1 15">
        <text>Hydrolysis of DNA containing ring-opened 7-methylguanine residues, releasing 2,6-diamino-4-hydroxy-5-(N-methyl)formamidopyrimidine.</text>
        <dbReference type="EC" id="3.2.2.23"/>
    </reaction>
</comment>
<keyword evidence="7 15" id="KW-0378">Hydrolase</keyword>
<keyword evidence="5 15" id="KW-0227">DNA damage</keyword>
<feature type="active site" description="Schiff-base intermediate with DNA" evidence="15">
    <location>
        <position position="2"/>
    </location>
</feature>
<dbReference type="PANTHER" id="PTHR22993">
    <property type="entry name" value="FORMAMIDOPYRIMIDINE-DNA GLYCOSYLASE"/>
    <property type="match status" value="1"/>
</dbReference>
<keyword evidence="11 15" id="KW-0456">Lyase</keyword>